<comment type="caution">
    <text evidence="1">The sequence shown here is derived from an EMBL/GenBank/DDBJ whole genome shotgun (WGS) entry which is preliminary data.</text>
</comment>
<organism evidence="1 2">
    <name type="scientific">Pomacea canaliculata</name>
    <name type="common">Golden apple snail</name>
    <dbReference type="NCBI Taxonomy" id="400727"/>
    <lineage>
        <taxon>Eukaryota</taxon>
        <taxon>Metazoa</taxon>
        <taxon>Spiralia</taxon>
        <taxon>Lophotrochozoa</taxon>
        <taxon>Mollusca</taxon>
        <taxon>Gastropoda</taxon>
        <taxon>Caenogastropoda</taxon>
        <taxon>Architaenioglossa</taxon>
        <taxon>Ampullarioidea</taxon>
        <taxon>Ampullariidae</taxon>
        <taxon>Pomacea</taxon>
    </lineage>
</organism>
<evidence type="ECO:0000313" key="2">
    <source>
        <dbReference type="Proteomes" id="UP000245119"/>
    </source>
</evidence>
<dbReference type="Proteomes" id="UP000245119">
    <property type="component" value="Linkage Group LG12"/>
</dbReference>
<reference evidence="1 2" key="1">
    <citation type="submission" date="2018-04" db="EMBL/GenBank/DDBJ databases">
        <title>The genome of golden apple snail Pomacea canaliculata provides insight into stress tolerance and invasive adaptation.</title>
        <authorList>
            <person name="Liu C."/>
            <person name="Liu B."/>
            <person name="Ren Y."/>
            <person name="Zhang Y."/>
            <person name="Wang H."/>
            <person name="Li S."/>
            <person name="Jiang F."/>
            <person name="Yin L."/>
            <person name="Zhang G."/>
            <person name="Qian W."/>
            <person name="Fan W."/>
        </authorList>
    </citation>
    <scope>NUCLEOTIDE SEQUENCE [LARGE SCALE GENOMIC DNA]</scope>
    <source>
        <strain evidence="1">SZHN2017</strain>
        <tissue evidence="1">Muscle</tissue>
    </source>
</reference>
<name>A0A2T7NIX3_POMCA</name>
<evidence type="ECO:0000313" key="1">
    <source>
        <dbReference type="EMBL" id="PVD21114.1"/>
    </source>
</evidence>
<accession>A0A2T7NIX3</accession>
<sequence length="66" mass="7189">MDDVSVPIIKSVFLTVHAQHVDTLSAGHVSRMANWISAGSTLLLKHLHTHNSRALACCVPCMHICN</sequence>
<protein>
    <submittedName>
        <fullName evidence="1">Uncharacterized protein</fullName>
    </submittedName>
</protein>
<dbReference type="EMBL" id="PZQS01000012">
    <property type="protein sequence ID" value="PVD21114.1"/>
    <property type="molecule type" value="Genomic_DNA"/>
</dbReference>
<proteinExistence type="predicted"/>
<keyword evidence="2" id="KW-1185">Reference proteome</keyword>
<dbReference type="AlphaFoldDB" id="A0A2T7NIX3"/>
<gene>
    <name evidence="1" type="ORF">C0Q70_19280</name>
</gene>